<evidence type="ECO:0000256" key="1">
    <source>
        <dbReference type="ARBA" id="ARBA00022574"/>
    </source>
</evidence>
<dbReference type="FunFam" id="2.130.10.10:FF:000329">
    <property type="entry name" value="WD repeat-containing protein 44"/>
    <property type="match status" value="1"/>
</dbReference>
<dbReference type="PRINTS" id="PR00320">
    <property type="entry name" value="GPROTEINBRPT"/>
</dbReference>
<dbReference type="PANTHER" id="PTHR14221:SF41">
    <property type="entry name" value="TRANSDUCIN_WD40 REPEAT-LIKE SUPERFAMILY PROTEIN"/>
    <property type="match status" value="1"/>
</dbReference>
<keyword evidence="2" id="KW-0677">Repeat</keyword>
<dbReference type="Pfam" id="PF00400">
    <property type="entry name" value="WD40"/>
    <property type="match status" value="4"/>
</dbReference>
<sequence>MADRGLMVMNWDGLGDDDDQFFESHDRMPSVIAMDMASTCSDDDDDEDYDDSRMSFASCYSAPPAEFRGFITTPTPAPAPEPTPAPARTLVPSMPSIKIPTSIAPMSADYSMWMAAPGSIKERRKRLLQGMGLAAASIKPRLLSIRAPSIKVSPKVEEQEEVIEQLKEPEQKPSSQSIPTFIGRSASDASVASSSLIAQRRMEDLLGVSSKNHLLRTKSQLGNPDSINLSLNGCGIKSNTSVSSLELNEKDDGCVVIKNLDTGKEFVVKEFGDDGRWNRLSELQTGKQLTAEEFEKSVGYSSIVKELLRRENVSNDLSMVVAEQRKAVSMNLQNLNPIIGKSLRNGRRRGAALLKNIKDVANSVTGFIGDKDSLSQMDQRSSNSPWTKVRHHGKSYKELTGLYMSKEIQAHEGSIWTISFSFDTNYLATAGEDRVIHVWQVMECDVMSSAKSPEEGNCSSSSPIHPMAGAIVASQQDGSPPIGEAQVLPSEKKRRGKMSSSSKKGTIPDFVTMPDTVFGLSEKPVCSFEGHQDDVLDLSWSKSQQLLSSSMDKTVRLWDMGSKTCLKLFAHNDYVTCIQFNPIDDNYFISGSLDGKVRLWNIPDRQVVDWTDLNEMVTAARYTPDGQGAIVGSHKGSCRLYDTSEFKLNQKSQLDIQTKKKSQAKKITGFEFAPGKELEVLITSADSRVRVFDGSDIIQKFIGFRNTNSQISASFTVDGKYVVSASEDSHIYVWKHDDTKNVGSGKSKGLITTRSYEQFHCKDVSIAIPWPGCTKYEPPTVSLQAKKNPKRSLLPPLPPSGVSNSNSEDGSMNNSNRKNLPPLPKKNSILERASSCSEEELNKGHFRSDSDISESSSFTSASGSLKDGESCSLSALGNSASASSSSSSSLSWFDAGNSNGNNCIQATAWGLVVVAAGLGGELRIYQNFGVPVRLKSQTNLF</sequence>
<gene>
    <name evidence="5" type="ORF">NE237_005014</name>
</gene>
<feature type="repeat" description="WD" evidence="3">
    <location>
        <begin position="528"/>
        <end position="568"/>
    </location>
</feature>
<dbReference type="PANTHER" id="PTHR14221">
    <property type="entry name" value="WD REPEAT DOMAIN 44"/>
    <property type="match status" value="1"/>
</dbReference>
<dbReference type="InterPro" id="IPR020472">
    <property type="entry name" value="WD40_PAC1"/>
</dbReference>
<protein>
    <recommendedName>
        <fullName evidence="7">WD repeat-containing protein 44</fullName>
    </recommendedName>
</protein>
<dbReference type="InterPro" id="IPR001680">
    <property type="entry name" value="WD40_rpt"/>
</dbReference>
<feature type="region of interest" description="Disordered" evidence="4">
    <location>
        <begin position="782"/>
        <end position="826"/>
    </location>
</feature>
<dbReference type="AlphaFoldDB" id="A0A9Q0KK37"/>
<reference evidence="5" key="1">
    <citation type="journal article" date="2023" name="Plant J.">
        <title>The genome of the king protea, Protea cynaroides.</title>
        <authorList>
            <person name="Chang J."/>
            <person name="Duong T.A."/>
            <person name="Schoeman C."/>
            <person name="Ma X."/>
            <person name="Roodt D."/>
            <person name="Barker N."/>
            <person name="Li Z."/>
            <person name="Van de Peer Y."/>
            <person name="Mizrachi E."/>
        </authorList>
    </citation>
    <scope>NUCLEOTIDE SEQUENCE</scope>
    <source>
        <tissue evidence="5">Young leaves</tissue>
    </source>
</reference>
<comment type="caution">
    <text evidence="5">The sequence shown here is derived from an EMBL/GenBank/DDBJ whole genome shotgun (WGS) entry which is preliminary data.</text>
</comment>
<evidence type="ECO:0008006" key="7">
    <source>
        <dbReference type="Google" id="ProtNLM"/>
    </source>
</evidence>
<organism evidence="5 6">
    <name type="scientific">Protea cynaroides</name>
    <dbReference type="NCBI Taxonomy" id="273540"/>
    <lineage>
        <taxon>Eukaryota</taxon>
        <taxon>Viridiplantae</taxon>
        <taxon>Streptophyta</taxon>
        <taxon>Embryophyta</taxon>
        <taxon>Tracheophyta</taxon>
        <taxon>Spermatophyta</taxon>
        <taxon>Magnoliopsida</taxon>
        <taxon>Proteales</taxon>
        <taxon>Proteaceae</taxon>
        <taxon>Protea</taxon>
    </lineage>
</organism>
<evidence type="ECO:0000256" key="4">
    <source>
        <dbReference type="SAM" id="MobiDB-lite"/>
    </source>
</evidence>
<feature type="compositionally biased region" description="Basic and acidic residues" evidence="4">
    <location>
        <begin position="840"/>
        <end position="850"/>
    </location>
</feature>
<feature type="region of interest" description="Disordered" evidence="4">
    <location>
        <begin position="474"/>
        <end position="506"/>
    </location>
</feature>
<proteinExistence type="predicted"/>
<evidence type="ECO:0000313" key="6">
    <source>
        <dbReference type="Proteomes" id="UP001141806"/>
    </source>
</evidence>
<dbReference type="PROSITE" id="PS00678">
    <property type="entry name" value="WD_REPEATS_1"/>
    <property type="match status" value="1"/>
</dbReference>
<feature type="repeat" description="WD" evidence="3">
    <location>
        <begin position="712"/>
        <end position="744"/>
    </location>
</feature>
<dbReference type="InterPro" id="IPR015943">
    <property type="entry name" value="WD40/YVTN_repeat-like_dom_sf"/>
</dbReference>
<dbReference type="EMBL" id="JAMYWD010000005">
    <property type="protein sequence ID" value="KAJ4971915.1"/>
    <property type="molecule type" value="Genomic_DNA"/>
</dbReference>
<name>A0A9Q0KK37_9MAGN</name>
<dbReference type="OrthoDB" id="408728at2759"/>
<feature type="region of interest" description="Disordered" evidence="4">
    <location>
        <begin position="840"/>
        <end position="865"/>
    </location>
</feature>
<evidence type="ECO:0000256" key="2">
    <source>
        <dbReference type="ARBA" id="ARBA00022737"/>
    </source>
</evidence>
<evidence type="ECO:0000313" key="5">
    <source>
        <dbReference type="EMBL" id="KAJ4971915.1"/>
    </source>
</evidence>
<feature type="repeat" description="WD" evidence="3">
    <location>
        <begin position="408"/>
        <end position="449"/>
    </location>
</feature>
<dbReference type="InterPro" id="IPR019775">
    <property type="entry name" value="WD40_repeat_CS"/>
</dbReference>
<dbReference type="SUPFAM" id="SSF50978">
    <property type="entry name" value="WD40 repeat-like"/>
    <property type="match status" value="1"/>
</dbReference>
<dbReference type="Gene3D" id="2.130.10.10">
    <property type="entry name" value="YVTN repeat-like/Quinoprotein amine dehydrogenase"/>
    <property type="match status" value="2"/>
</dbReference>
<dbReference type="PROSITE" id="PS50294">
    <property type="entry name" value="WD_REPEATS_REGION"/>
    <property type="match status" value="3"/>
</dbReference>
<feature type="compositionally biased region" description="Low complexity" evidence="4">
    <location>
        <begin position="853"/>
        <end position="865"/>
    </location>
</feature>
<accession>A0A9Q0KK37</accession>
<dbReference type="PROSITE" id="PS50082">
    <property type="entry name" value="WD_REPEATS_2"/>
    <property type="match status" value="4"/>
</dbReference>
<evidence type="ECO:0000256" key="3">
    <source>
        <dbReference type="PROSITE-ProRule" id="PRU00221"/>
    </source>
</evidence>
<dbReference type="Proteomes" id="UP001141806">
    <property type="component" value="Unassembled WGS sequence"/>
</dbReference>
<keyword evidence="1 3" id="KW-0853">WD repeat</keyword>
<keyword evidence="6" id="KW-1185">Reference proteome</keyword>
<dbReference type="SMART" id="SM00320">
    <property type="entry name" value="WD40"/>
    <property type="match status" value="7"/>
</dbReference>
<feature type="compositionally biased region" description="Polar residues" evidence="4">
    <location>
        <begin position="808"/>
        <end position="818"/>
    </location>
</feature>
<dbReference type="InterPro" id="IPR036322">
    <property type="entry name" value="WD40_repeat_dom_sf"/>
</dbReference>
<dbReference type="InterPro" id="IPR040324">
    <property type="entry name" value="WDR44/Dgr2"/>
</dbReference>
<feature type="repeat" description="WD" evidence="3">
    <location>
        <begin position="568"/>
        <end position="602"/>
    </location>
</feature>